<comment type="caution">
    <text evidence="4">The sequence shown here is derived from an EMBL/GenBank/DDBJ whole genome shotgun (WGS) entry which is preliminary data.</text>
</comment>
<name>A0A150H421_GONPE</name>
<dbReference type="InterPro" id="IPR050365">
    <property type="entry name" value="TIM50"/>
</dbReference>
<feature type="region of interest" description="Disordered" evidence="2">
    <location>
        <begin position="254"/>
        <end position="274"/>
    </location>
</feature>
<organism evidence="4 5">
    <name type="scientific">Gonium pectorale</name>
    <name type="common">Green alga</name>
    <dbReference type="NCBI Taxonomy" id="33097"/>
    <lineage>
        <taxon>Eukaryota</taxon>
        <taxon>Viridiplantae</taxon>
        <taxon>Chlorophyta</taxon>
        <taxon>core chlorophytes</taxon>
        <taxon>Chlorophyceae</taxon>
        <taxon>CS clade</taxon>
        <taxon>Chlamydomonadales</taxon>
        <taxon>Volvocaceae</taxon>
        <taxon>Gonium</taxon>
    </lineage>
</organism>
<dbReference type="SUPFAM" id="SSF56784">
    <property type="entry name" value="HAD-like"/>
    <property type="match status" value="1"/>
</dbReference>
<dbReference type="CDD" id="cd07521">
    <property type="entry name" value="HAD_FCP1-like"/>
    <property type="match status" value="1"/>
</dbReference>
<dbReference type="Proteomes" id="UP000075714">
    <property type="component" value="Unassembled WGS sequence"/>
</dbReference>
<dbReference type="AlphaFoldDB" id="A0A150H421"/>
<keyword evidence="1" id="KW-0809">Transit peptide</keyword>
<dbReference type="PANTHER" id="PTHR12210">
    <property type="entry name" value="DULLARD PROTEIN PHOSPHATASE"/>
    <property type="match status" value="1"/>
</dbReference>
<dbReference type="GO" id="GO:0015031">
    <property type="term" value="P:protein transport"/>
    <property type="evidence" value="ECO:0007669"/>
    <property type="project" value="UniProtKB-KW"/>
</dbReference>
<feature type="region of interest" description="Disordered" evidence="2">
    <location>
        <begin position="173"/>
        <end position="211"/>
    </location>
</feature>
<dbReference type="SMART" id="SM00577">
    <property type="entry name" value="CPDc"/>
    <property type="match status" value="1"/>
</dbReference>
<dbReference type="PROSITE" id="PS50969">
    <property type="entry name" value="FCP1"/>
    <property type="match status" value="1"/>
</dbReference>
<protein>
    <recommendedName>
        <fullName evidence="1">Mitochondrial import inner membrane translocase subunit TIM50</fullName>
    </recommendedName>
</protein>
<keyword evidence="1" id="KW-0811">Translocation</keyword>
<feature type="domain" description="FCP1 homology" evidence="3">
    <location>
        <begin position="1"/>
        <end position="125"/>
    </location>
</feature>
<comment type="function">
    <text evidence="1">Essential component of the TIM23 complex, a complex that mediates the translocation of transit peptide-containing proteins across the mitochondrial inner membrane.</text>
</comment>
<keyword evidence="1" id="KW-0653">Protein transport</keyword>
<evidence type="ECO:0000256" key="1">
    <source>
        <dbReference type="RuleBase" id="RU365079"/>
    </source>
</evidence>
<dbReference type="GO" id="GO:0005744">
    <property type="term" value="C:TIM23 mitochondrial import inner membrane translocase complex"/>
    <property type="evidence" value="ECO:0007669"/>
    <property type="project" value="UniProtKB-UniRule"/>
</dbReference>
<dbReference type="InterPro" id="IPR023214">
    <property type="entry name" value="HAD_sf"/>
</dbReference>
<dbReference type="InterPro" id="IPR004274">
    <property type="entry name" value="FCP1_dom"/>
</dbReference>
<evidence type="ECO:0000259" key="3">
    <source>
        <dbReference type="PROSITE" id="PS50969"/>
    </source>
</evidence>
<evidence type="ECO:0000313" key="4">
    <source>
        <dbReference type="EMBL" id="KXZ56300.1"/>
    </source>
</evidence>
<feature type="compositionally biased region" description="Acidic residues" evidence="2">
    <location>
        <begin position="256"/>
        <end position="273"/>
    </location>
</feature>
<gene>
    <name evidence="4" type="ORF">GPECTOR_1g264</name>
</gene>
<dbReference type="STRING" id="33097.A0A150H421"/>
<accession>A0A150H421</accession>
<comment type="subcellular location">
    <subcellularLocation>
        <location evidence="1">Mitochondrion inner membrane</location>
        <topology evidence="1">Single-pass membrane protein</topology>
    </subcellularLocation>
</comment>
<evidence type="ECO:0000256" key="2">
    <source>
        <dbReference type="SAM" id="MobiDB-lite"/>
    </source>
</evidence>
<dbReference type="Pfam" id="PF03031">
    <property type="entry name" value="NIF"/>
    <property type="match status" value="2"/>
</dbReference>
<dbReference type="EMBL" id="LSYV01000002">
    <property type="protein sequence ID" value="KXZ56300.1"/>
    <property type="molecule type" value="Genomic_DNA"/>
</dbReference>
<sequence>MTLVLDLDGTLIASEDEPHAPVPFDYCVDDERFVWLRPGLRRFLDAVRPQFEVVLLYRDHTVFHDDWPWVKDLSRLGRDLARVVIVDDNPLMFMYQPDNALHVAAYDPQAGQYELHAMMMHLVMLPKGTCGGVIARRDGLKTKLLTLPTRCLPVRKISGHQDDVLEQVLDVLVHKPHGGRRQRHPRRRRGSGGSGGGGGDKKGPPNASTGAVGAALLAGQGASTHVTLQQAAASALQQPEQQLQLKLRLLQLQREQEEEETETDGCAEEEEVPADAGVAAAAAIEAVSMFAWS</sequence>
<reference evidence="5" key="1">
    <citation type="journal article" date="2016" name="Nat. Commun.">
        <title>The Gonium pectorale genome demonstrates co-option of cell cycle regulation during the evolution of multicellularity.</title>
        <authorList>
            <person name="Hanschen E.R."/>
            <person name="Marriage T.N."/>
            <person name="Ferris P.J."/>
            <person name="Hamaji T."/>
            <person name="Toyoda A."/>
            <person name="Fujiyama A."/>
            <person name="Neme R."/>
            <person name="Noguchi H."/>
            <person name="Minakuchi Y."/>
            <person name="Suzuki M."/>
            <person name="Kawai-Toyooka H."/>
            <person name="Smith D.R."/>
            <person name="Sparks H."/>
            <person name="Anderson J."/>
            <person name="Bakaric R."/>
            <person name="Luria V."/>
            <person name="Karger A."/>
            <person name="Kirschner M.W."/>
            <person name="Durand P.M."/>
            <person name="Michod R.E."/>
            <person name="Nozaki H."/>
            <person name="Olson B.J."/>
        </authorList>
    </citation>
    <scope>NUCLEOTIDE SEQUENCE [LARGE SCALE GENOMIC DNA]</scope>
    <source>
        <strain evidence="5">NIES-2863</strain>
    </source>
</reference>
<dbReference type="Gene3D" id="3.40.50.1000">
    <property type="entry name" value="HAD superfamily/HAD-like"/>
    <property type="match status" value="2"/>
</dbReference>
<evidence type="ECO:0000313" key="5">
    <source>
        <dbReference type="Proteomes" id="UP000075714"/>
    </source>
</evidence>
<feature type="compositionally biased region" description="Basic residues" evidence="2">
    <location>
        <begin position="174"/>
        <end position="190"/>
    </location>
</feature>
<keyword evidence="1" id="KW-0813">Transport</keyword>
<keyword evidence="5" id="KW-1185">Reference proteome</keyword>
<keyword evidence="1" id="KW-0496">Mitochondrion</keyword>
<comment type="subunit">
    <text evidence="1">Component of the TIM23 complex.</text>
</comment>
<proteinExistence type="inferred from homology"/>
<dbReference type="InterPro" id="IPR036412">
    <property type="entry name" value="HAD-like_sf"/>
</dbReference>
<comment type="similarity">
    <text evidence="1">Belongs to the TIM50 family.</text>
</comment>
<dbReference type="OrthoDB" id="277011at2759"/>